<protein>
    <submittedName>
        <fullName evidence="1">Uncharacterized protein</fullName>
    </submittedName>
</protein>
<dbReference type="Proteomes" id="UP000799539">
    <property type="component" value="Unassembled WGS sequence"/>
</dbReference>
<dbReference type="EMBL" id="ML992672">
    <property type="protein sequence ID" value="KAF2212892.1"/>
    <property type="molecule type" value="Genomic_DNA"/>
</dbReference>
<dbReference type="OrthoDB" id="3630761at2759"/>
<evidence type="ECO:0000313" key="2">
    <source>
        <dbReference type="Proteomes" id="UP000799539"/>
    </source>
</evidence>
<name>A0A6A6FHJ3_9PEZI</name>
<keyword evidence="2" id="KW-1185">Reference proteome</keyword>
<proteinExistence type="predicted"/>
<accession>A0A6A6FHJ3</accession>
<gene>
    <name evidence="1" type="ORF">CERZMDRAFT_84494</name>
</gene>
<reference evidence="1" key="1">
    <citation type="journal article" date="2020" name="Stud. Mycol.">
        <title>101 Dothideomycetes genomes: a test case for predicting lifestyles and emergence of pathogens.</title>
        <authorList>
            <person name="Haridas S."/>
            <person name="Albert R."/>
            <person name="Binder M."/>
            <person name="Bloem J."/>
            <person name="Labutti K."/>
            <person name="Salamov A."/>
            <person name="Andreopoulos B."/>
            <person name="Baker S."/>
            <person name="Barry K."/>
            <person name="Bills G."/>
            <person name="Bluhm B."/>
            <person name="Cannon C."/>
            <person name="Castanera R."/>
            <person name="Culley D."/>
            <person name="Daum C."/>
            <person name="Ezra D."/>
            <person name="Gonzalez J."/>
            <person name="Henrissat B."/>
            <person name="Kuo A."/>
            <person name="Liang C."/>
            <person name="Lipzen A."/>
            <person name="Lutzoni F."/>
            <person name="Magnuson J."/>
            <person name="Mondo S."/>
            <person name="Nolan M."/>
            <person name="Ohm R."/>
            <person name="Pangilinan J."/>
            <person name="Park H.-J."/>
            <person name="Ramirez L."/>
            <person name="Alfaro M."/>
            <person name="Sun H."/>
            <person name="Tritt A."/>
            <person name="Yoshinaga Y."/>
            <person name="Zwiers L.-H."/>
            <person name="Turgeon B."/>
            <person name="Goodwin S."/>
            <person name="Spatafora J."/>
            <person name="Crous P."/>
            <person name="Grigoriev I."/>
        </authorList>
    </citation>
    <scope>NUCLEOTIDE SEQUENCE</scope>
    <source>
        <strain evidence="1">SCOH1-5</strain>
    </source>
</reference>
<sequence>MSGSSKFIVSLLPESAVIANPNRDGEDETKLTRWSDVTFLQYGYLMTTGELGVKTPNFLKEAPEGTVPTHKKGAPTWFLQHDIEVIDELTDVVEFCLGTYHNWKLTSWPGVTFPTGSYCYDALLGTDSGSGVAMFFIRNRMTLGRGILGSVTVFEDKAGKTICFGGQRTTMRLLRSSGRGLI</sequence>
<organism evidence="1 2">
    <name type="scientific">Cercospora zeae-maydis SCOH1-5</name>
    <dbReference type="NCBI Taxonomy" id="717836"/>
    <lineage>
        <taxon>Eukaryota</taxon>
        <taxon>Fungi</taxon>
        <taxon>Dikarya</taxon>
        <taxon>Ascomycota</taxon>
        <taxon>Pezizomycotina</taxon>
        <taxon>Dothideomycetes</taxon>
        <taxon>Dothideomycetidae</taxon>
        <taxon>Mycosphaerellales</taxon>
        <taxon>Mycosphaerellaceae</taxon>
        <taxon>Cercospora</taxon>
    </lineage>
</organism>
<evidence type="ECO:0000313" key="1">
    <source>
        <dbReference type="EMBL" id="KAF2212892.1"/>
    </source>
</evidence>
<dbReference type="AlphaFoldDB" id="A0A6A6FHJ3"/>